<keyword evidence="2" id="KW-1185">Reference proteome</keyword>
<dbReference type="InterPro" id="IPR002110">
    <property type="entry name" value="Ankyrin_rpt"/>
</dbReference>
<reference evidence="1" key="1">
    <citation type="submission" date="2023-06" db="EMBL/GenBank/DDBJ databases">
        <title>Multi-omics analyses reveal the molecular pathogenesis toolkit of Lasiodiplodia hormozganensis, a cross-kingdom pathogen.</title>
        <authorList>
            <person name="Felix C."/>
            <person name="Meneses R."/>
            <person name="Goncalves M.F.M."/>
            <person name="Tilleman L."/>
            <person name="Duarte A.S."/>
            <person name="Jorrin-Novo J.V."/>
            <person name="Van De Peer Y."/>
            <person name="Deforce D."/>
            <person name="Van Nieuwerburgh F."/>
            <person name="Esteves A.C."/>
            <person name="Alves A."/>
        </authorList>
    </citation>
    <scope>NUCLEOTIDE SEQUENCE</scope>
    <source>
        <strain evidence="1">CBS 339.90</strain>
    </source>
</reference>
<dbReference type="Pfam" id="PF00023">
    <property type="entry name" value="Ank"/>
    <property type="match status" value="1"/>
</dbReference>
<proteinExistence type="predicted"/>
<evidence type="ECO:0000313" key="2">
    <source>
        <dbReference type="Proteomes" id="UP001175001"/>
    </source>
</evidence>
<gene>
    <name evidence="1" type="primary">ASZ1</name>
    <name evidence="1" type="ORF">DIS24_g11082</name>
</gene>
<comment type="caution">
    <text evidence="1">The sequence shown here is derived from an EMBL/GenBank/DDBJ whole genome shotgun (WGS) entry which is preliminary data.</text>
</comment>
<dbReference type="AlphaFoldDB" id="A0AA39X1J3"/>
<name>A0AA39X1J3_9PEZI</name>
<dbReference type="Proteomes" id="UP001175001">
    <property type="component" value="Unassembled WGS sequence"/>
</dbReference>
<sequence>MWRSTPHQKAILEACASQPLSTVLSLLSTCPDPPPDAKDMADEAATHGNAPVLSHLVCSGAIQFKGFLLYYSAAAHSRECVEIMLDRGGCDINDREDRIGNVLVWALGRRGCPDAFIEWLLARGARAERNYGYANEEHMPEYGYCLERAVARGSVAIMRMLVAHGAEVDASRALHTAVAMGYVDKVQFLVEEAGANLFVARVHS</sequence>
<dbReference type="EMBL" id="JAUJDW010000142">
    <property type="protein sequence ID" value="KAK0625592.1"/>
    <property type="molecule type" value="Genomic_DNA"/>
</dbReference>
<dbReference type="InterPro" id="IPR036770">
    <property type="entry name" value="Ankyrin_rpt-contain_sf"/>
</dbReference>
<evidence type="ECO:0000313" key="1">
    <source>
        <dbReference type="EMBL" id="KAK0625592.1"/>
    </source>
</evidence>
<dbReference type="Gene3D" id="1.25.40.20">
    <property type="entry name" value="Ankyrin repeat-containing domain"/>
    <property type="match status" value="1"/>
</dbReference>
<accession>A0AA39X1J3</accession>
<protein>
    <submittedName>
        <fullName evidence="1">Ankyrin repeat</fullName>
    </submittedName>
</protein>
<organism evidence="1 2">
    <name type="scientific">Lasiodiplodia hormozganensis</name>
    <dbReference type="NCBI Taxonomy" id="869390"/>
    <lineage>
        <taxon>Eukaryota</taxon>
        <taxon>Fungi</taxon>
        <taxon>Dikarya</taxon>
        <taxon>Ascomycota</taxon>
        <taxon>Pezizomycotina</taxon>
        <taxon>Dothideomycetes</taxon>
        <taxon>Dothideomycetes incertae sedis</taxon>
        <taxon>Botryosphaeriales</taxon>
        <taxon>Botryosphaeriaceae</taxon>
        <taxon>Lasiodiplodia</taxon>
    </lineage>
</organism>
<dbReference type="SUPFAM" id="SSF48403">
    <property type="entry name" value="Ankyrin repeat"/>
    <property type="match status" value="1"/>
</dbReference>